<protein>
    <submittedName>
        <fullName evidence="2">PIR protein</fullName>
    </submittedName>
</protein>
<dbReference type="Pfam" id="PF05795">
    <property type="entry name" value="Plasmodium_Vir"/>
    <property type="match status" value="2"/>
</dbReference>
<keyword evidence="1" id="KW-1133">Transmembrane helix</keyword>
<proteinExistence type="predicted"/>
<dbReference type="EMBL" id="FLRI01000215">
    <property type="protein sequence ID" value="SBT83808.1"/>
    <property type="molecule type" value="Genomic_DNA"/>
</dbReference>
<dbReference type="AlphaFoldDB" id="A0A1D3JDH1"/>
<gene>
    <name evidence="2" type="primary">PocGH01_00150300</name>
    <name evidence="2" type="ORF">POCGH01_00150300</name>
</gene>
<accession>A0A1D3JDH1</accession>
<keyword evidence="1" id="KW-0472">Membrane</keyword>
<dbReference type="OrthoDB" id="10333500at2759"/>
<keyword evidence="1" id="KW-0812">Transmembrane</keyword>
<evidence type="ECO:0000256" key="1">
    <source>
        <dbReference type="SAM" id="Phobius"/>
    </source>
</evidence>
<dbReference type="Proteomes" id="UP000242942">
    <property type="component" value="Unassembled WGS sequence"/>
</dbReference>
<name>A0A1D3JDH1_PLAOA</name>
<organism evidence="2 3">
    <name type="scientific">Plasmodium ovale</name>
    <name type="common">malaria parasite P. ovale</name>
    <dbReference type="NCBI Taxonomy" id="36330"/>
    <lineage>
        <taxon>Eukaryota</taxon>
        <taxon>Sar</taxon>
        <taxon>Alveolata</taxon>
        <taxon>Apicomplexa</taxon>
        <taxon>Aconoidasida</taxon>
        <taxon>Haemosporida</taxon>
        <taxon>Plasmodiidae</taxon>
        <taxon>Plasmodium</taxon>
        <taxon>Plasmodium (Plasmodium)</taxon>
    </lineage>
</organism>
<feature type="transmembrane region" description="Helical" evidence="1">
    <location>
        <begin position="263"/>
        <end position="282"/>
    </location>
</feature>
<sequence>MSVIFIENRNFLYSDAPSYKFNEKLDSVIKHCSFCSMCDKNKNSFVGEYGLKTLCYYFVRNLEKIKNEYSGNTPLKDKLCNDLIYWLQHNLINIHHKTKPNLDNTLEIFKDVWKDIIAFGDGNLKDNLCKNSFDNLLSFEECTLTKKVSNYCENYEYIRGELEKPGGTCGGHYQYLTKNSKLYTDSVSKCSENGKNYCLNYNECNTYNPQNLLGTEKCKVVEKFEEQKKSVEEEQQYTQCGPGYECLPKNFFNKSIDFSDSRITPLIVLSIWGIFLSLYFLYKLSPFRSWLNNILYKKNIIKKNLHNEEFQELLESDSEDAHINFNNREYHITYNRE</sequence>
<reference evidence="2 3" key="1">
    <citation type="submission" date="2016-06" db="EMBL/GenBank/DDBJ databases">
        <authorList>
            <consortium name="Pathogen Informatics"/>
        </authorList>
    </citation>
    <scope>NUCLEOTIDE SEQUENCE [LARGE SCALE GENOMIC DNA]</scope>
    <source>
        <strain evidence="2">PocGH01</strain>
    </source>
</reference>
<keyword evidence="3" id="KW-1185">Reference proteome</keyword>
<dbReference type="VEuPathDB" id="PlasmoDB:PocGH01_00150300"/>
<dbReference type="InterPro" id="IPR008780">
    <property type="entry name" value="Plasmodium_Vir"/>
</dbReference>
<evidence type="ECO:0000313" key="3">
    <source>
        <dbReference type="Proteomes" id="UP000242942"/>
    </source>
</evidence>
<dbReference type="VEuPathDB" id="PlasmoDB:POWCR01_000152500"/>
<evidence type="ECO:0000313" key="2">
    <source>
        <dbReference type="EMBL" id="SBT83808.1"/>
    </source>
</evidence>